<keyword evidence="2" id="KW-1133">Transmembrane helix</keyword>
<proteinExistence type="predicted"/>
<dbReference type="Gene3D" id="1.10.287.130">
    <property type="match status" value="1"/>
</dbReference>
<keyword evidence="4" id="KW-1185">Reference proteome</keyword>
<evidence type="ECO:0000313" key="3">
    <source>
        <dbReference type="EMBL" id="SMD32208.1"/>
    </source>
</evidence>
<name>A0A1W2G786_REIFA</name>
<gene>
    <name evidence="3" type="ORF">SAMN04488029_0550</name>
</gene>
<feature type="transmembrane region" description="Helical" evidence="2">
    <location>
        <begin position="15"/>
        <end position="37"/>
    </location>
</feature>
<feature type="transmembrane region" description="Helical" evidence="2">
    <location>
        <begin position="43"/>
        <end position="63"/>
    </location>
</feature>
<keyword evidence="2" id="KW-0472">Membrane</keyword>
<dbReference type="GO" id="GO:0000155">
    <property type="term" value="F:phosphorelay sensor kinase activity"/>
    <property type="evidence" value="ECO:0007669"/>
    <property type="project" value="InterPro"/>
</dbReference>
<dbReference type="RefSeq" id="WP_084370885.1">
    <property type="nucleotide sequence ID" value="NZ_FWYF01000001.1"/>
</dbReference>
<evidence type="ECO:0000313" key="4">
    <source>
        <dbReference type="Proteomes" id="UP000192472"/>
    </source>
</evidence>
<evidence type="ECO:0000256" key="1">
    <source>
        <dbReference type="SAM" id="Coils"/>
    </source>
</evidence>
<dbReference type="SUPFAM" id="SSF47384">
    <property type="entry name" value="Homodimeric domain of signal transducing histidine kinase"/>
    <property type="match status" value="1"/>
</dbReference>
<organism evidence="3 4">
    <name type="scientific">Reichenbachiella faecimaris</name>
    <dbReference type="NCBI Taxonomy" id="692418"/>
    <lineage>
        <taxon>Bacteria</taxon>
        <taxon>Pseudomonadati</taxon>
        <taxon>Bacteroidota</taxon>
        <taxon>Cytophagia</taxon>
        <taxon>Cytophagales</taxon>
        <taxon>Reichenbachiellaceae</taxon>
        <taxon>Reichenbachiella</taxon>
    </lineage>
</organism>
<protein>
    <recommendedName>
        <fullName evidence="5">Histidine kinase</fullName>
    </recommendedName>
</protein>
<dbReference type="AlphaFoldDB" id="A0A1W2G786"/>
<feature type="transmembrane region" description="Helical" evidence="2">
    <location>
        <begin position="152"/>
        <end position="170"/>
    </location>
</feature>
<feature type="coiled-coil region" evidence="1">
    <location>
        <begin position="174"/>
        <end position="222"/>
    </location>
</feature>
<dbReference type="InterPro" id="IPR036097">
    <property type="entry name" value="HisK_dim/P_sf"/>
</dbReference>
<evidence type="ECO:0000256" key="2">
    <source>
        <dbReference type="SAM" id="Phobius"/>
    </source>
</evidence>
<reference evidence="3 4" key="1">
    <citation type="submission" date="2017-04" db="EMBL/GenBank/DDBJ databases">
        <authorList>
            <person name="Afonso C.L."/>
            <person name="Miller P.J."/>
            <person name="Scott M.A."/>
            <person name="Spackman E."/>
            <person name="Goraichik I."/>
            <person name="Dimitrov K.M."/>
            <person name="Suarez D.L."/>
            <person name="Swayne D.E."/>
        </authorList>
    </citation>
    <scope>NUCLEOTIDE SEQUENCE [LARGE SCALE GENOMIC DNA]</scope>
    <source>
        <strain evidence="3 4">DSM 26133</strain>
    </source>
</reference>
<keyword evidence="1" id="KW-0175">Coiled coil</keyword>
<keyword evidence="2" id="KW-0812">Transmembrane</keyword>
<dbReference type="Proteomes" id="UP000192472">
    <property type="component" value="Unassembled WGS sequence"/>
</dbReference>
<evidence type="ECO:0008006" key="5">
    <source>
        <dbReference type="Google" id="ProtNLM"/>
    </source>
</evidence>
<feature type="transmembrane region" description="Helical" evidence="2">
    <location>
        <begin position="95"/>
        <end position="111"/>
    </location>
</feature>
<dbReference type="STRING" id="692418.SAMN04488029_0550"/>
<sequence>MISINSNIKNNEFKLLKIVLITSVVFWFLGMIKGFWFNGEQTILILDSLSFSIAVVILVALVLGGNPELLAKLFCLSWLPMFVIYWKYYGGVEGSITYVYFTVLVIFLGLLQGKSRLFMTIILCLVNLILTLDAEAEILIKIAPIENLINPLSVNYLFNSTIVAAIVVFIKVRFDKEREDIETQNQYLDRLNQELSIKNELLSNQQQQIKSIQNNLEELVHERTLELENRNKELETYAYDNAHVVRRPLSNILSLLDILNEEDREGIQKSQLKDIQKNAKDLDEVVQKINMILH</sequence>
<dbReference type="EMBL" id="FWYF01000001">
    <property type="protein sequence ID" value="SMD32208.1"/>
    <property type="molecule type" value="Genomic_DNA"/>
</dbReference>
<accession>A0A1W2G786</accession>
<feature type="transmembrane region" description="Helical" evidence="2">
    <location>
        <begin position="118"/>
        <end position="140"/>
    </location>
</feature>